<organism evidence="1 2">
    <name type="scientific">Linum tenue</name>
    <dbReference type="NCBI Taxonomy" id="586396"/>
    <lineage>
        <taxon>Eukaryota</taxon>
        <taxon>Viridiplantae</taxon>
        <taxon>Streptophyta</taxon>
        <taxon>Embryophyta</taxon>
        <taxon>Tracheophyta</taxon>
        <taxon>Spermatophyta</taxon>
        <taxon>Magnoliopsida</taxon>
        <taxon>eudicotyledons</taxon>
        <taxon>Gunneridae</taxon>
        <taxon>Pentapetalae</taxon>
        <taxon>rosids</taxon>
        <taxon>fabids</taxon>
        <taxon>Malpighiales</taxon>
        <taxon>Linaceae</taxon>
        <taxon>Linum</taxon>
    </lineage>
</organism>
<name>A0AAV0J0S2_9ROSI</name>
<gene>
    <name evidence="1" type="ORF">LITE_LOCUS11485</name>
</gene>
<comment type="caution">
    <text evidence="1">The sequence shown here is derived from an EMBL/GenBank/DDBJ whole genome shotgun (WGS) entry which is preliminary data.</text>
</comment>
<sequence length="16" mass="1922">MSLIMQKRNMAFLILL</sequence>
<reference evidence="1" key="1">
    <citation type="submission" date="2022-08" db="EMBL/GenBank/DDBJ databases">
        <authorList>
            <person name="Gutierrez-Valencia J."/>
        </authorList>
    </citation>
    <scope>NUCLEOTIDE SEQUENCE</scope>
</reference>
<keyword evidence="2" id="KW-1185">Reference proteome</keyword>
<dbReference type="EMBL" id="CAMGYJ010000004">
    <property type="protein sequence ID" value="CAI0402161.1"/>
    <property type="molecule type" value="Genomic_DNA"/>
</dbReference>
<evidence type="ECO:0000313" key="2">
    <source>
        <dbReference type="Proteomes" id="UP001154282"/>
    </source>
</evidence>
<evidence type="ECO:0000313" key="1">
    <source>
        <dbReference type="EMBL" id="CAI0402161.1"/>
    </source>
</evidence>
<dbReference type="Proteomes" id="UP001154282">
    <property type="component" value="Unassembled WGS sequence"/>
</dbReference>
<dbReference type="AlphaFoldDB" id="A0AAV0J0S2"/>
<protein>
    <submittedName>
        <fullName evidence="1">Uncharacterized protein</fullName>
    </submittedName>
</protein>
<proteinExistence type="predicted"/>
<accession>A0AAV0J0S2</accession>